<proteinExistence type="inferred from homology"/>
<reference evidence="4" key="1">
    <citation type="submission" date="2012-09" db="EMBL/GenBank/DDBJ databases">
        <title>Genome sequencing and comparative transcriptomics of race 1 and race 4 of banana pathogen: Fusarium oxysporum f. sp. cubense.</title>
        <authorList>
            <person name="Fang X."/>
            <person name="Huang J."/>
        </authorList>
    </citation>
    <scope>NUCLEOTIDE SEQUENCE [LARGE SCALE GENOMIC DNA]</scope>
    <source>
        <strain evidence="4">race 1</strain>
    </source>
</reference>
<evidence type="ECO:0000313" key="3">
    <source>
        <dbReference type="EMBL" id="ENH66377.1"/>
    </source>
</evidence>
<dbReference type="HOGENOM" id="CLU_042688_2_0_1"/>
<name>N4U4Q1_FUSC1</name>
<protein>
    <recommendedName>
        <fullName evidence="5">Methyltransferase</fullName>
    </recommendedName>
</protein>
<sequence>MPPASDTPGSDQPDNSDGRRQPWKSFFSGEESGSEAESADDQLSLAMDPLHVTAPEDEIVRLNYFQDSEIFEHEKPYEILSQAPPGIERSNFQLRPGQPETIHDLRGLRTIFNLDQNGFQVVSNTLKTSCFDEATIKKDYLPSIEALLKSVEPDIDVHFFDWTVCNHHQHVFQVDQSPFAAIKRAKSILGNDISLLQTKRIRIINIWRPMYHPVEDWPLAVCDGSTVPPEKLIKVDHVRKHHIGESLYPLESDSYRWYYLNKQTPDEALLIKMFDSKEDVVAKCCPHTSFQKKKIAPSGKARESIEVRALVVSSF</sequence>
<dbReference type="EMBL" id="KB730414">
    <property type="protein sequence ID" value="ENH66377.1"/>
    <property type="molecule type" value="Genomic_DNA"/>
</dbReference>
<dbReference type="PANTHER" id="PTHR34598">
    <property type="entry name" value="BLL6449 PROTEIN"/>
    <property type="match status" value="1"/>
</dbReference>
<comment type="similarity">
    <text evidence="1">Belongs to the asaB hydroxylase/desaturase family.</text>
</comment>
<dbReference type="GO" id="GO:0016491">
    <property type="term" value="F:oxidoreductase activity"/>
    <property type="evidence" value="ECO:0007669"/>
    <property type="project" value="InterPro"/>
</dbReference>
<evidence type="ECO:0000256" key="2">
    <source>
        <dbReference type="SAM" id="MobiDB-lite"/>
    </source>
</evidence>
<dbReference type="VEuPathDB" id="FungiDB:FOC1_g10002400"/>
<dbReference type="STRING" id="1229664.N4U4Q1"/>
<accession>N4U4Q1</accession>
<dbReference type="NCBIfam" id="NF041278">
    <property type="entry name" value="CmcJ_NvfI_EfuI"/>
    <property type="match status" value="1"/>
</dbReference>
<evidence type="ECO:0000313" key="4">
    <source>
        <dbReference type="Proteomes" id="UP000016928"/>
    </source>
</evidence>
<dbReference type="OrthoDB" id="412788at2759"/>
<evidence type="ECO:0008006" key="5">
    <source>
        <dbReference type="Google" id="ProtNLM"/>
    </source>
</evidence>
<dbReference type="InterPro" id="IPR044053">
    <property type="entry name" value="AsaB-like"/>
</dbReference>
<reference evidence="4" key="2">
    <citation type="journal article" date="2014" name="PLoS ONE">
        <title>Genome and Transcriptome Analysis of the Fungal Pathogen Fusarium oxysporum f. sp. cubense Causing Banana Vascular Wilt Disease.</title>
        <authorList>
            <person name="Guo L."/>
            <person name="Han L."/>
            <person name="Yang L."/>
            <person name="Zeng H."/>
            <person name="Fan D."/>
            <person name="Zhu Y."/>
            <person name="Feng Y."/>
            <person name="Wang G."/>
            <person name="Peng C."/>
            <person name="Jiang X."/>
            <person name="Zhou D."/>
            <person name="Ni P."/>
            <person name="Liang C."/>
            <person name="Liu L."/>
            <person name="Wang J."/>
            <person name="Mao C."/>
            <person name="Fang X."/>
            <person name="Peng M."/>
            <person name="Huang J."/>
        </authorList>
    </citation>
    <scope>NUCLEOTIDE SEQUENCE [LARGE SCALE GENOMIC DNA]</scope>
    <source>
        <strain evidence="4">race 1</strain>
    </source>
</reference>
<organism evidence="3 4">
    <name type="scientific">Fusarium oxysporum f. sp. cubense (strain race 1)</name>
    <name type="common">Panama disease fungus</name>
    <dbReference type="NCBI Taxonomy" id="1229664"/>
    <lineage>
        <taxon>Eukaryota</taxon>
        <taxon>Fungi</taxon>
        <taxon>Dikarya</taxon>
        <taxon>Ascomycota</taxon>
        <taxon>Pezizomycotina</taxon>
        <taxon>Sordariomycetes</taxon>
        <taxon>Hypocreomycetidae</taxon>
        <taxon>Hypocreales</taxon>
        <taxon>Nectriaceae</taxon>
        <taxon>Fusarium</taxon>
        <taxon>Fusarium oxysporum species complex</taxon>
    </lineage>
</organism>
<dbReference type="OMA" id="QRRFRII"/>
<dbReference type="PANTHER" id="PTHR34598:SF3">
    <property type="entry name" value="OXIDOREDUCTASE AN1597"/>
    <property type="match status" value="1"/>
</dbReference>
<gene>
    <name evidence="3" type="ORF">FOC1_g10002400</name>
</gene>
<evidence type="ECO:0000256" key="1">
    <source>
        <dbReference type="ARBA" id="ARBA00023604"/>
    </source>
</evidence>
<dbReference type="AlphaFoldDB" id="N4U4Q1"/>
<feature type="region of interest" description="Disordered" evidence="2">
    <location>
        <begin position="1"/>
        <end position="40"/>
    </location>
</feature>
<dbReference type="Proteomes" id="UP000016928">
    <property type="component" value="Unassembled WGS sequence"/>
</dbReference>